<dbReference type="RefSeq" id="WP_179259193.1">
    <property type="nucleotide sequence ID" value="NZ_CP058601.1"/>
</dbReference>
<dbReference type="OrthoDB" id="169171at2157"/>
<evidence type="ECO:0000313" key="3">
    <source>
        <dbReference type="EMBL" id="QLG47450.1"/>
    </source>
</evidence>
<dbReference type="Gene3D" id="2.40.10.480">
    <property type="match status" value="1"/>
</dbReference>
<dbReference type="PANTHER" id="PTHR34512:SF30">
    <property type="entry name" value="OUTER MEMBRANE PROTEIN ASSEMBLY FACTOR BAMB"/>
    <property type="match status" value="1"/>
</dbReference>
<dbReference type="InterPro" id="IPR006311">
    <property type="entry name" value="TAT_signal"/>
</dbReference>
<dbReference type="KEGG" id="haly:HYG82_00600"/>
<proteinExistence type="predicted"/>
<dbReference type="Proteomes" id="UP000509241">
    <property type="component" value="Chromosome"/>
</dbReference>
<dbReference type="PROSITE" id="PS51318">
    <property type="entry name" value="TAT"/>
    <property type="match status" value="1"/>
</dbReference>
<sequence length="459" mass="47911">MTDYGRRRFLMNAGLTVACGGMAATAGAGAVSNATVGGSSASGAAQWSSEHGNAANTGYAPSTVGPKPPVTVTWEYDHGGSIAVVDDTVYLTADDGRVHALDAADGSVEWTSEISSEKSVTAAGSPAVASDTVYVSGDRNSPAVTALDAANGDVRWKKTDLGYATNLSPVVAGGSVFIIVDKILYALDADTGKKLWRFEPNLVSFDGREYGDMLVRRPVAVADGAVFAVSNKRLFARDIETGDDRWTDMLQENWATEGFSGRPIADDDAVVAIRGGTPTVFDTETGEKRLTLPGHSLDVLTQDRVYATGEAKSGDGSSSAVITGYDRKTSDDVWHSSPEMQSVGTPIVDDGSVYAPVEKPSGETGVFAFDTDTGSRKWSVTTDARPSRIAVADETLYASTETTLSAIRSEDAGKTADESNEDQGKGQSIPGFTSGVAIASGVLALEGLRRRSASGEEAD</sequence>
<feature type="domain" description="Pyrrolo-quinoline quinone repeat" evidence="2">
    <location>
        <begin position="299"/>
        <end position="410"/>
    </location>
</feature>
<evidence type="ECO:0000259" key="2">
    <source>
        <dbReference type="Pfam" id="PF13360"/>
    </source>
</evidence>
<feature type="compositionally biased region" description="Polar residues" evidence="1">
    <location>
        <begin position="46"/>
        <end position="60"/>
    </location>
</feature>
<evidence type="ECO:0000313" key="4">
    <source>
        <dbReference type="Proteomes" id="UP000509241"/>
    </source>
</evidence>
<reference evidence="3 4" key="1">
    <citation type="submission" date="2020-07" db="EMBL/GenBank/DDBJ databases">
        <authorList>
            <person name="Cui H."/>
        </authorList>
    </citation>
    <scope>NUCLEOTIDE SEQUENCE [LARGE SCALE GENOMIC DNA]</scope>
    <source>
        <strain evidence="3 4">YPL8</strain>
    </source>
</reference>
<feature type="compositionally biased region" description="Basic and acidic residues" evidence="1">
    <location>
        <begin position="408"/>
        <end position="417"/>
    </location>
</feature>
<dbReference type="InterPro" id="IPR011047">
    <property type="entry name" value="Quinoprotein_ADH-like_sf"/>
</dbReference>
<dbReference type="InterPro" id="IPR018391">
    <property type="entry name" value="PQQ_b-propeller_rpt"/>
</dbReference>
<feature type="region of interest" description="Disordered" evidence="1">
    <location>
        <begin position="408"/>
        <end position="433"/>
    </location>
</feature>
<organism evidence="3 4">
    <name type="scientific">Natrinema halophilum</name>
    <dbReference type="NCBI Taxonomy" id="1699371"/>
    <lineage>
        <taxon>Archaea</taxon>
        <taxon>Methanobacteriati</taxon>
        <taxon>Methanobacteriota</taxon>
        <taxon>Stenosarchaea group</taxon>
        <taxon>Halobacteria</taxon>
        <taxon>Halobacteriales</taxon>
        <taxon>Natrialbaceae</taxon>
        <taxon>Natrinema</taxon>
    </lineage>
</organism>
<dbReference type="AlphaFoldDB" id="A0A7D5GI91"/>
<accession>A0A7D5GI91</accession>
<dbReference type="PANTHER" id="PTHR34512">
    <property type="entry name" value="CELL SURFACE PROTEIN"/>
    <property type="match status" value="1"/>
</dbReference>
<dbReference type="SUPFAM" id="SSF50998">
    <property type="entry name" value="Quinoprotein alcohol dehydrogenase-like"/>
    <property type="match status" value="2"/>
</dbReference>
<dbReference type="InterPro" id="IPR002372">
    <property type="entry name" value="PQQ_rpt_dom"/>
</dbReference>
<keyword evidence="4" id="KW-1185">Reference proteome</keyword>
<dbReference type="PROSITE" id="PS51257">
    <property type="entry name" value="PROKAR_LIPOPROTEIN"/>
    <property type="match status" value="1"/>
</dbReference>
<dbReference type="SMART" id="SM00564">
    <property type="entry name" value="PQQ"/>
    <property type="match status" value="5"/>
</dbReference>
<protein>
    <submittedName>
        <fullName evidence="3">PQQ-binding-like beta-propeller repeat protein</fullName>
    </submittedName>
</protein>
<dbReference type="Gene3D" id="2.130.10.10">
    <property type="entry name" value="YVTN repeat-like/Quinoprotein amine dehydrogenase"/>
    <property type="match status" value="1"/>
</dbReference>
<dbReference type="GeneID" id="56031745"/>
<feature type="region of interest" description="Disordered" evidence="1">
    <location>
        <begin position="330"/>
        <end position="349"/>
    </location>
</feature>
<gene>
    <name evidence="3" type="ORF">HYG82_00600</name>
</gene>
<dbReference type="InterPro" id="IPR015943">
    <property type="entry name" value="WD40/YVTN_repeat-like_dom_sf"/>
</dbReference>
<name>A0A7D5GI91_9EURY</name>
<feature type="region of interest" description="Disordered" evidence="1">
    <location>
        <begin position="39"/>
        <end position="65"/>
    </location>
</feature>
<evidence type="ECO:0000256" key="1">
    <source>
        <dbReference type="SAM" id="MobiDB-lite"/>
    </source>
</evidence>
<feature type="domain" description="Pyrrolo-quinoline quinone repeat" evidence="2">
    <location>
        <begin position="39"/>
        <end position="288"/>
    </location>
</feature>
<dbReference type="EMBL" id="CP058601">
    <property type="protein sequence ID" value="QLG47450.1"/>
    <property type="molecule type" value="Genomic_DNA"/>
</dbReference>
<dbReference type="Pfam" id="PF13360">
    <property type="entry name" value="PQQ_2"/>
    <property type="match status" value="2"/>
</dbReference>